<dbReference type="EMBL" id="JAVRRF010000009">
    <property type="protein sequence ID" value="KAK5061691.1"/>
    <property type="molecule type" value="Genomic_DNA"/>
</dbReference>
<accession>A0ABR0JD05</accession>
<sequence>MCYWKEHQHRVPPSKDGLRGGGAGITVSPIVLILLFTFGSSDGKSSVRKRVVAVEPLTQRTEQDKHIKKHMAITREEQWSDGIADMLFSNLDASKMEL</sequence>
<keyword evidence="1" id="KW-0472">Membrane</keyword>
<keyword evidence="3" id="KW-1185">Reference proteome</keyword>
<keyword evidence="1" id="KW-1133">Transmembrane helix</keyword>
<name>A0ABR0JD05_9EURO</name>
<evidence type="ECO:0000313" key="3">
    <source>
        <dbReference type="Proteomes" id="UP001345691"/>
    </source>
</evidence>
<dbReference type="Proteomes" id="UP001345691">
    <property type="component" value="Unassembled WGS sequence"/>
</dbReference>
<keyword evidence="1" id="KW-0812">Transmembrane</keyword>
<evidence type="ECO:0000256" key="1">
    <source>
        <dbReference type="SAM" id="Phobius"/>
    </source>
</evidence>
<organism evidence="2 3">
    <name type="scientific">Exophiala sideris</name>
    <dbReference type="NCBI Taxonomy" id="1016849"/>
    <lineage>
        <taxon>Eukaryota</taxon>
        <taxon>Fungi</taxon>
        <taxon>Dikarya</taxon>
        <taxon>Ascomycota</taxon>
        <taxon>Pezizomycotina</taxon>
        <taxon>Eurotiomycetes</taxon>
        <taxon>Chaetothyriomycetidae</taxon>
        <taxon>Chaetothyriales</taxon>
        <taxon>Herpotrichiellaceae</taxon>
        <taxon>Exophiala</taxon>
    </lineage>
</organism>
<reference evidence="2 3" key="1">
    <citation type="submission" date="2023-08" db="EMBL/GenBank/DDBJ databases">
        <title>Black Yeasts Isolated from many extreme environments.</title>
        <authorList>
            <person name="Coleine C."/>
            <person name="Stajich J.E."/>
            <person name="Selbmann L."/>
        </authorList>
    </citation>
    <scope>NUCLEOTIDE SEQUENCE [LARGE SCALE GENOMIC DNA]</scope>
    <source>
        <strain evidence="2 3">CCFEE 6328</strain>
    </source>
</reference>
<evidence type="ECO:0000313" key="2">
    <source>
        <dbReference type="EMBL" id="KAK5061691.1"/>
    </source>
</evidence>
<comment type="caution">
    <text evidence="2">The sequence shown here is derived from an EMBL/GenBank/DDBJ whole genome shotgun (WGS) entry which is preliminary data.</text>
</comment>
<feature type="transmembrane region" description="Helical" evidence="1">
    <location>
        <begin position="20"/>
        <end position="40"/>
    </location>
</feature>
<proteinExistence type="predicted"/>
<protein>
    <submittedName>
        <fullName evidence="2">Uncharacterized protein</fullName>
    </submittedName>
</protein>
<gene>
    <name evidence="2" type="ORF">LTR69_004873</name>
</gene>